<dbReference type="PANTHER" id="PTHR24074">
    <property type="entry name" value="CO-CHAPERONE PROTEIN DJLA"/>
    <property type="match status" value="1"/>
</dbReference>
<organism evidence="3">
    <name type="scientific">uncultured bacterium</name>
    <name type="common">gcode 4</name>
    <dbReference type="NCBI Taxonomy" id="1234023"/>
    <lineage>
        <taxon>Bacteria</taxon>
        <taxon>environmental samples</taxon>
    </lineage>
</organism>
<dbReference type="SUPFAM" id="SSF46565">
    <property type="entry name" value="Chaperone J-domain"/>
    <property type="match status" value="1"/>
</dbReference>
<dbReference type="InterPro" id="IPR036869">
    <property type="entry name" value="J_dom_sf"/>
</dbReference>
<dbReference type="InterPro" id="IPR001623">
    <property type="entry name" value="DnaJ_domain"/>
</dbReference>
<sequence length="216" mass="25165">MELGAIHIKIFTFDNPSSSTQYKTSSYSDPFSVSFFGLRSFPFCSFSDAEYPFFEDSGFFESERCYSPISRREMDYTLNLIDMLFGQIFYSQIFDLGNMNYTDDTQFKNLKMPYVKSETFHEPENPYTQPKQPETKQTQSTNFKPEESVKSSLDEHYAVLGLKKESTESEIKSAYKKLALKHHPDKNLNNQKQAEEMFKKIKNAYELIMNDRGFAG</sequence>
<reference evidence="3" key="1">
    <citation type="journal article" date="2012" name="Science">
        <title>Fermentation, hydrogen, and sulfur metabolism in multiple uncultivated bacterial phyla.</title>
        <authorList>
            <person name="Wrighton K.C."/>
            <person name="Thomas B.C."/>
            <person name="Sharon I."/>
            <person name="Miller C.S."/>
            <person name="Castelle C.J."/>
            <person name="VerBerkmoes N.C."/>
            <person name="Wilkins M.J."/>
            <person name="Hettich R.L."/>
            <person name="Lipton M.S."/>
            <person name="Williams K.H."/>
            <person name="Long P.E."/>
            <person name="Banfield J.F."/>
        </authorList>
    </citation>
    <scope>NUCLEOTIDE SEQUENCE [LARGE SCALE GENOMIC DNA]</scope>
</reference>
<protein>
    <recommendedName>
        <fullName evidence="2">J domain-containing protein</fullName>
    </recommendedName>
</protein>
<accession>K2FTI5</accession>
<dbReference type="Gene3D" id="1.10.287.110">
    <property type="entry name" value="DnaJ domain"/>
    <property type="match status" value="1"/>
</dbReference>
<dbReference type="SMART" id="SM00271">
    <property type="entry name" value="DnaJ"/>
    <property type="match status" value="1"/>
</dbReference>
<dbReference type="EMBL" id="AMFJ01000908">
    <property type="protein sequence ID" value="EKE26193.1"/>
    <property type="molecule type" value="Genomic_DNA"/>
</dbReference>
<dbReference type="Pfam" id="PF00226">
    <property type="entry name" value="DnaJ"/>
    <property type="match status" value="1"/>
</dbReference>
<comment type="caution">
    <text evidence="3">The sequence shown here is derived from an EMBL/GenBank/DDBJ whole genome shotgun (WGS) entry which is preliminary data.</text>
</comment>
<dbReference type="CDD" id="cd06257">
    <property type="entry name" value="DnaJ"/>
    <property type="match status" value="1"/>
</dbReference>
<dbReference type="PRINTS" id="PR00625">
    <property type="entry name" value="JDOMAIN"/>
</dbReference>
<evidence type="ECO:0000256" key="1">
    <source>
        <dbReference type="SAM" id="MobiDB-lite"/>
    </source>
</evidence>
<gene>
    <name evidence="3" type="ORF">ACD_4C00392G0001</name>
</gene>
<feature type="region of interest" description="Disordered" evidence="1">
    <location>
        <begin position="119"/>
        <end position="148"/>
    </location>
</feature>
<dbReference type="InterPro" id="IPR050817">
    <property type="entry name" value="DjlA_DnaK_co-chaperone"/>
</dbReference>
<dbReference type="AlphaFoldDB" id="K2FTI5"/>
<evidence type="ECO:0000313" key="3">
    <source>
        <dbReference type="EMBL" id="EKE26193.1"/>
    </source>
</evidence>
<feature type="domain" description="J" evidence="2">
    <location>
        <begin position="155"/>
        <end position="213"/>
    </location>
</feature>
<proteinExistence type="predicted"/>
<evidence type="ECO:0000259" key="2">
    <source>
        <dbReference type="PROSITE" id="PS50076"/>
    </source>
</evidence>
<dbReference type="PROSITE" id="PS50076">
    <property type="entry name" value="DNAJ_2"/>
    <property type="match status" value="1"/>
</dbReference>
<name>K2FTI5_9BACT</name>
<feature type="compositionally biased region" description="Low complexity" evidence="1">
    <location>
        <begin position="128"/>
        <end position="141"/>
    </location>
</feature>